<protein>
    <submittedName>
        <fullName evidence="1">18631_t:CDS:1</fullName>
    </submittedName>
</protein>
<dbReference type="OrthoDB" id="2276331at2759"/>
<reference evidence="1" key="1">
    <citation type="submission" date="2021-06" db="EMBL/GenBank/DDBJ databases">
        <authorList>
            <person name="Kallberg Y."/>
            <person name="Tangrot J."/>
            <person name="Rosling A."/>
        </authorList>
    </citation>
    <scope>NUCLEOTIDE SEQUENCE</scope>
    <source>
        <strain evidence="1">IN212</strain>
    </source>
</reference>
<organism evidence="1 2">
    <name type="scientific">Racocetra fulgida</name>
    <dbReference type="NCBI Taxonomy" id="60492"/>
    <lineage>
        <taxon>Eukaryota</taxon>
        <taxon>Fungi</taxon>
        <taxon>Fungi incertae sedis</taxon>
        <taxon>Mucoromycota</taxon>
        <taxon>Glomeromycotina</taxon>
        <taxon>Glomeromycetes</taxon>
        <taxon>Diversisporales</taxon>
        <taxon>Gigasporaceae</taxon>
        <taxon>Racocetra</taxon>
    </lineage>
</organism>
<proteinExistence type="predicted"/>
<gene>
    <name evidence="1" type="ORF">RFULGI_LOCUS4474</name>
</gene>
<name>A0A9N9B0L6_9GLOM</name>
<dbReference type="EMBL" id="CAJVPZ010004482">
    <property type="protein sequence ID" value="CAG8546899.1"/>
    <property type="molecule type" value="Genomic_DNA"/>
</dbReference>
<keyword evidence="2" id="KW-1185">Reference proteome</keyword>
<feature type="non-terminal residue" evidence="1">
    <location>
        <position position="1"/>
    </location>
</feature>
<accession>A0A9N9B0L6</accession>
<evidence type="ECO:0000313" key="2">
    <source>
        <dbReference type="Proteomes" id="UP000789396"/>
    </source>
</evidence>
<dbReference type="Proteomes" id="UP000789396">
    <property type="component" value="Unassembled WGS sequence"/>
</dbReference>
<sequence>LSEYEMQEKSHIIIQLPVHLLQEQNLYFTSGKEQDALNRASLEYTMLTAWFKLNKENEQAREILYHDILLYYRFVKQYKIW</sequence>
<evidence type="ECO:0000313" key="1">
    <source>
        <dbReference type="EMBL" id="CAG8546899.1"/>
    </source>
</evidence>
<dbReference type="AlphaFoldDB" id="A0A9N9B0L6"/>
<comment type="caution">
    <text evidence="1">The sequence shown here is derived from an EMBL/GenBank/DDBJ whole genome shotgun (WGS) entry which is preliminary data.</text>
</comment>